<keyword evidence="6 12" id="KW-1133">Transmembrane helix</keyword>
<comment type="similarity">
    <text evidence="10">In the C-terminal section; belongs to the SecD/SecF family. SecF subfamily.</text>
</comment>
<dbReference type="InterPro" id="IPR022646">
    <property type="entry name" value="SecD/SecF_CS"/>
</dbReference>
<dbReference type="PANTHER" id="PTHR30081:SF8">
    <property type="entry name" value="PROTEIN TRANSLOCASE SUBUNIT SECF"/>
    <property type="match status" value="1"/>
</dbReference>
<comment type="subcellular location">
    <subcellularLocation>
        <location evidence="12">Cell inner membrane</location>
        <topology evidence="12">Multi-pass membrane protein</topology>
    </subcellularLocation>
    <subcellularLocation>
        <location evidence="1">Cell membrane</location>
        <topology evidence="1">Multi-pass membrane protein</topology>
    </subcellularLocation>
</comment>
<evidence type="ECO:0000256" key="11">
    <source>
        <dbReference type="ARBA" id="ARBA00061053"/>
    </source>
</evidence>
<dbReference type="EMBL" id="CP001751">
    <property type="protein sequence ID" value="ADE38648.1"/>
    <property type="molecule type" value="Genomic_DNA"/>
</dbReference>
<evidence type="ECO:0000256" key="2">
    <source>
        <dbReference type="ARBA" id="ARBA00022448"/>
    </source>
</evidence>
<evidence type="ECO:0000256" key="10">
    <source>
        <dbReference type="ARBA" id="ARBA00060856"/>
    </source>
</evidence>
<dbReference type="InterPro" id="IPR005665">
    <property type="entry name" value="SecF_bac"/>
</dbReference>
<comment type="subunit">
    <text evidence="12">Forms a complex with SecD. Part of the essential Sec protein translocation apparatus which comprises SecA, SecYEG and auxiliary proteins SecDF-YajC and YidC.</text>
</comment>
<keyword evidence="3 12" id="KW-1003">Cell membrane</keyword>
<feature type="transmembrane region" description="Helical" evidence="12">
    <location>
        <begin position="242"/>
        <end position="263"/>
    </location>
</feature>
<dbReference type="HAMAP" id="MF_01464_B">
    <property type="entry name" value="SecF_B"/>
    <property type="match status" value="1"/>
</dbReference>
<dbReference type="InterPro" id="IPR048634">
    <property type="entry name" value="SecD_SecF_C"/>
</dbReference>
<gene>
    <name evidence="12" type="primary">secF</name>
    <name evidence="14" type="ordered locus">SAR116_0405</name>
</gene>
<evidence type="ECO:0000256" key="7">
    <source>
        <dbReference type="ARBA" id="ARBA00023010"/>
    </source>
</evidence>
<feature type="transmembrane region" description="Helical" evidence="12">
    <location>
        <begin position="269"/>
        <end position="289"/>
    </location>
</feature>
<evidence type="ECO:0000256" key="6">
    <source>
        <dbReference type="ARBA" id="ARBA00022989"/>
    </source>
</evidence>
<dbReference type="RefSeq" id="WP_013045278.1">
    <property type="nucleotide sequence ID" value="NC_014010.1"/>
</dbReference>
<dbReference type="PRINTS" id="PR01755">
    <property type="entry name" value="SECFTRNLCASE"/>
</dbReference>
<keyword evidence="5 12" id="KW-0653">Protein transport</keyword>
<dbReference type="eggNOG" id="COG0341">
    <property type="taxonomic scope" value="Bacteria"/>
</dbReference>
<dbReference type="InterPro" id="IPR055344">
    <property type="entry name" value="SecD_SecF_C_bact"/>
</dbReference>
<dbReference type="GO" id="GO:0043952">
    <property type="term" value="P:protein transport by the Sec complex"/>
    <property type="evidence" value="ECO:0007669"/>
    <property type="project" value="UniProtKB-UniRule"/>
</dbReference>
<dbReference type="Gene3D" id="1.20.1640.10">
    <property type="entry name" value="Multidrug efflux transporter AcrB transmembrane domain"/>
    <property type="match status" value="1"/>
</dbReference>
<feature type="transmembrane region" description="Helical" evidence="12">
    <location>
        <begin position="190"/>
        <end position="211"/>
    </location>
</feature>
<feature type="domain" description="Protein export membrane protein SecD/SecF C-terminal" evidence="13">
    <location>
        <begin position="110"/>
        <end position="290"/>
    </location>
</feature>
<keyword evidence="15" id="KW-1185">Reference proteome</keyword>
<dbReference type="STRING" id="488538.SAR116_0405"/>
<dbReference type="GO" id="GO:0015450">
    <property type="term" value="F:protein-transporting ATPase activity"/>
    <property type="evidence" value="ECO:0007669"/>
    <property type="project" value="InterPro"/>
</dbReference>
<evidence type="ECO:0000313" key="14">
    <source>
        <dbReference type="EMBL" id="ADE38648.1"/>
    </source>
</evidence>
<evidence type="ECO:0000256" key="1">
    <source>
        <dbReference type="ARBA" id="ARBA00004651"/>
    </source>
</evidence>
<protein>
    <recommendedName>
        <fullName evidence="12">Protein-export membrane protein SecF</fullName>
    </recommendedName>
</protein>
<evidence type="ECO:0000256" key="12">
    <source>
        <dbReference type="HAMAP-Rule" id="MF_01464"/>
    </source>
</evidence>
<keyword evidence="2 12" id="KW-0813">Transport</keyword>
<dbReference type="GO" id="GO:0005886">
    <property type="term" value="C:plasma membrane"/>
    <property type="evidence" value="ECO:0007669"/>
    <property type="project" value="UniProtKB-SubCell"/>
</dbReference>
<comment type="similarity">
    <text evidence="11">In the N-terminal section; belongs to the SecD/SecF family. SecD subfamily.</text>
</comment>
<keyword evidence="8 12" id="KW-0472">Membrane</keyword>
<accession>D5BQT4</accession>
<evidence type="ECO:0000313" key="15">
    <source>
        <dbReference type="Proteomes" id="UP000007460"/>
    </source>
</evidence>
<dbReference type="FunFam" id="1.20.1640.10:FF:000024">
    <property type="entry name" value="Multifunctional fusion protein"/>
    <property type="match status" value="1"/>
</dbReference>
<evidence type="ECO:0000256" key="8">
    <source>
        <dbReference type="ARBA" id="ARBA00023136"/>
    </source>
</evidence>
<evidence type="ECO:0000256" key="5">
    <source>
        <dbReference type="ARBA" id="ARBA00022927"/>
    </source>
</evidence>
<feature type="transmembrane region" description="Helical" evidence="12">
    <location>
        <begin position="20"/>
        <end position="45"/>
    </location>
</feature>
<keyword evidence="12" id="KW-0997">Cell inner membrane</keyword>
<evidence type="ECO:0000259" key="13">
    <source>
        <dbReference type="Pfam" id="PF02355"/>
    </source>
</evidence>
<dbReference type="GO" id="GO:0065002">
    <property type="term" value="P:intracellular protein transmembrane transport"/>
    <property type="evidence" value="ECO:0007669"/>
    <property type="project" value="UniProtKB-UniRule"/>
</dbReference>
<evidence type="ECO:0000256" key="3">
    <source>
        <dbReference type="ARBA" id="ARBA00022475"/>
    </source>
</evidence>
<organism evidence="14 15">
    <name type="scientific">Puniceispirillum marinum (strain IMCC1322)</name>
    <dbReference type="NCBI Taxonomy" id="488538"/>
    <lineage>
        <taxon>Bacteria</taxon>
        <taxon>Pseudomonadati</taxon>
        <taxon>Pseudomonadota</taxon>
        <taxon>Alphaproteobacteria</taxon>
        <taxon>Candidatus Puniceispirillales</taxon>
        <taxon>Candidatus Puniceispirillaceae</taxon>
        <taxon>Candidatus Puniceispirillum</taxon>
    </lineage>
</organism>
<sequence>MRLKLVPSDTNFDFLKLQKITMVLSTFLVLASIGMFATVGLNLGIDFKGGILLEARNMTGPADISKVRNDLGTLNLGDVSLQGFGTETDVLIRIQRQEGDEKAQIAAIKAVTDMLGSDYDIRRTEFVGPTVGAELAEKGILAVMCALMAILVYIWFRFEWQFSIAAIVALAHDVLSTIGLFSLTSFEFNLATVAAILTIAGYSINDTVVVFDRVRENLRRYKSYEQRDILNRSLNETLSRTVMTSVTTLLALTAIVIFGGAVLRDFALAMIWGVIIGTYSSVFIAVGMLSRFDLKRVDDDENGIEVPEYER</sequence>
<keyword evidence="7 12" id="KW-0811">Translocation</keyword>
<dbReference type="InterPro" id="IPR022645">
    <property type="entry name" value="SecD/SecF_bac"/>
</dbReference>
<keyword evidence="4 12" id="KW-0812">Transmembrane</keyword>
<dbReference type="Pfam" id="PF02355">
    <property type="entry name" value="SecD_SecF_C"/>
    <property type="match status" value="1"/>
</dbReference>
<dbReference type="HOGENOM" id="CLU_050012_1_1_5"/>
<dbReference type="Proteomes" id="UP000007460">
    <property type="component" value="Chromosome"/>
</dbReference>
<dbReference type="NCBIfam" id="TIGR00916">
    <property type="entry name" value="2A0604s01"/>
    <property type="match status" value="1"/>
</dbReference>
<reference evidence="14 15" key="1">
    <citation type="journal article" date="2010" name="J. Bacteriol.">
        <title>Complete genome sequence of "Candidatus Puniceispirillum marinum" IMCC1322, a representative of the SAR116 clade in the Alphaproteobacteria.</title>
        <authorList>
            <person name="Oh H.M."/>
            <person name="Kwon K.K."/>
            <person name="Kang I."/>
            <person name="Kang S.G."/>
            <person name="Lee J.H."/>
            <person name="Kim S.J."/>
            <person name="Cho J.C."/>
        </authorList>
    </citation>
    <scope>NUCLEOTIDE SEQUENCE [LARGE SCALE GENOMIC DNA]</scope>
    <source>
        <strain evidence="14 15">IMCC1322</strain>
    </source>
</reference>
<dbReference type="OrthoDB" id="9774769at2"/>
<dbReference type="GO" id="GO:0006605">
    <property type="term" value="P:protein targeting"/>
    <property type="evidence" value="ECO:0007669"/>
    <property type="project" value="UniProtKB-UniRule"/>
</dbReference>
<keyword evidence="14" id="KW-0436">Ligase</keyword>
<dbReference type="InterPro" id="IPR022813">
    <property type="entry name" value="SecD/SecF_arch_bac"/>
</dbReference>
<feature type="transmembrane region" description="Helical" evidence="12">
    <location>
        <begin position="163"/>
        <end position="184"/>
    </location>
</feature>
<name>D5BQT4_PUNMI</name>
<dbReference type="AlphaFoldDB" id="D5BQT4"/>
<dbReference type="SUPFAM" id="SSF82866">
    <property type="entry name" value="Multidrug efflux transporter AcrB transmembrane domain"/>
    <property type="match status" value="1"/>
</dbReference>
<dbReference type="NCBIfam" id="TIGR00966">
    <property type="entry name" value="transloc_SecF"/>
    <property type="match status" value="1"/>
</dbReference>
<proteinExistence type="inferred from homology"/>
<evidence type="ECO:0000256" key="4">
    <source>
        <dbReference type="ARBA" id="ARBA00022692"/>
    </source>
</evidence>
<comment type="function">
    <text evidence="9 12">Part of the Sec protein translocase complex. Interacts with the SecYEG preprotein conducting channel. SecDF uses the proton motive force (PMF) to complete protein translocation after the ATP-dependent function of SecA.</text>
</comment>
<feature type="transmembrane region" description="Helical" evidence="12">
    <location>
        <begin position="139"/>
        <end position="156"/>
    </location>
</feature>
<dbReference type="KEGG" id="apb:SAR116_0405"/>
<dbReference type="GO" id="GO:0016874">
    <property type="term" value="F:ligase activity"/>
    <property type="evidence" value="ECO:0007669"/>
    <property type="project" value="UniProtKB-KW"/>
</dbReference>
<evidence type="ECO:0000256" key="9">
    <source>
        <dbReference type="ARBA" id="ARBA00059018"/>
    </source>
</evidence>
<dbReference type="Pfam" id="PF07549">
    <property type="entry name" value="Sec_GG"/>
    <property type="match status" value="1"/>
</dbReference>
<comment type="similarity">
    <text evidence="12">Belongs to the SecD/SecF family. SecF subfamily.</text>
</comment>
<dbReference type="PANTHER" id="PTHR30081">
    <property type="entry name" value="PROTEIN-EXPORT MEMBRANE PROTEIN SEC"/>
    <property type="match status" value="1"/>
</dbReference>